<comment type="caution">
    <text evidence="4">The sequence shown here is derived from an EMBL/GenBank/DDBJ whole genome shotgun (WGS) entry which is preliminary data.</text>
</comment>
<dbReference type="PROSITE" id="PS51186">
    <property type="entry name" value="GNAT"/>
    <property type="match status" value="1"/>
</dbReference>
<dbReference type="PANTHER" id="PTHR43877">
    <property type="entry name" value="AMINOALKYLPHOSPHONATE N-ACETYLTRANSFERASE-RELATED-RELATED"/>
    <property type="match status" value="1"/>
</dbReference>
<proteinExistence type="predicted"/>
<accession>A0A9X2ZAC4</accession>
<gene>
    <name evidence="4" type="ORF">H7K45_30330</name>
</gene>
<evidence type="ECO:0000256" key="1">
    <source>
        <dbReference type="ARBA" id="ARBA00022679"/>
    </source>
</evidence>
<name>A0A9X2ZAC4_9MYCO</name>
<dbReference type="Proteomes" id="UP001141629">
    <property type="component" value="Unassembled WGS sequence"/>
</dbReference>
<evidence type="ECO:0000259" key="3">
    <source>
        <dbReference type="PROSITE" id="PS51186"/>
    </source>
</evidence>
<dbReference type="EMBL" id="JACKVK010000022">
    <property type="protein sequence ID" value="MCV7424846.1"/>
    <property type="molecule type" value="Genomic_DNA"/>
</dbReference>
<keyword evidence="1" id="KW-0808">Transferase</keyword>
<dbReference type="SUPFAM" id="SSF55729">
    <property type="entry name" value="Acyl-CoA N-acyltransferases (Nat)"/>
    <property type="match status" value="1"/>
</dbReference>
<dbReference type="Gene3D" id="3.40.630.30">
    <property type="match status" value="1"/>
</dbReference>
<protein>
    <submittedName>
        <fullName evidence="4">GNAT family N-acetyltransferase</fullName>
    </submittedName>
</protein>
<dbReference type="AlphaFoldDB" id="A0A9X2ZAC4"/>
<keyword evidence="5" id="KW-1185">Reference proteome</keyword>
<evidence type="ECO:0000313" key="4">
    <source>
        <dbReference type="EMBL" id="MCV7424846.1"/>
    </source>
</evidence>
<evidence type="ECO:0000256" key="2">
    <source>
        <dbReference type="ARBA" id="ARBA00023315"/>
    </source>
</evidence>
<dbReference type="InterPro" id="IPR050832">
    <property type="entry name" value="Bact_Acetyltransf"/>
</dbReference>
<dbReference type="Pfam" id="PF00583">
    <property type="entry name" value="Acetyltransf_1"/>
    <property type="match status" value="1"/>
</dbReference>
<dbReference type="RefSeq" id="WP_263999935.1">
    <property type="nucleotide sequence ID" value="NZ_JACKVK010000022.1"/>
</dbReference>
<feature type="domain" description="N-acetyltransferase" evidence="3">
    <location>
        <begin position="137"/>
        <end position="277"/>
    </location>
</feature>
<dbReference type="InterPro" id="IPR016181">
    <property type="entry name" value="Acyl_CoA_acyltransferase"/>
</dbReference>
<dbReference type="CDD" id="cd04301">
    <property type="entry name" value="NAT_SF"/>
    <property type="match status" value="1"/>
</dbReference>
<reference evidence="4" key="2">
    <citation type="journal article" date="2022" name="BMC Genomics">
        <title>Comparative genome analysis of mycobacteria focusing on tRNA and non-coding RNA.</title>
        <authorList>
            <person name="Behra P.R.K."/>
            <person name="Pettersson B.M.F."/>
            <person name="Ramesh M."/>
            <person name="Das S."/>
            <person name="Dasgupta S."/>
            <person name="Kirsebom L.A."/>
        </authorList>
    </citation>
    <scope>NUCLEOTIDE SEQUENCE</scope>
    <source>
        <strain evidence="4">DSM 44838</strain>
    </source>
</reference>
<organism evidence="4 5">
    <name type="scientific">Mycobacterium yunnanensis</name>
    <dbReference type="NCBI Taxonomy" id="368477"/>
    <lineage>
        <taxon>Bacteria</taxon>
        <taxon>Bacillati</taxon>
        <taxon>Actinomycetota</taxon>
        <taxon>Actinomycetes</taxon>
        <taxon>Mycobacteriales</taxon>
        <taxon>Mycobacteriaceae</taxon>
        <taxon>Mycobacterium</taxon>
    </lineage>
</organism>
<dbReference type="InterPro" id="IPR000182">
    <property type="entry name" value="GNAT_dom"/>
</dbReference>
<evidence type="ECO:0000313" key="5">
    <source>
        <dbReference type="Proteomes" id="UP001141629"/>
    </source>
</evidence>
<reference evidence="4" key="1">
    <citation type="submission" date="2020-07" db="EMBL/GenBank/DDBJ databases">
        <authorList>
            <person name="Pettersson B.M.F."/>
            <person name="Behra P.R.K."/>
            <person name="Ramesh M."/>
            <person name="Das S."/>
            <person name="Dasgupta S."/>
            <person name="Kirsebom L.A."/>
        </authorList>
    </citation>
    <scope>NUCLEOTIDE SEQUENCE</scope>
    <source>
        <strain evidence="4">DSM 44838</strain>
    </source>
</reference>
<keyword evidence="2" id="KW-0012">Acyltransferase</keyword>
<sequence length="277" mass="29566">MNVHLYASPAGFGPVARWVYRRDPVRFTTELTTLRTSPWPADHLLLGASDCGGTVGAALQMRDSTLLVSGLPPTLTKESTSVLASARPDLPGVRGTFDTATAFSRCWVEATGATAELSFSETLYRLGDLCAPVGVTGTPRLADEADADLITSWFDAFFTEAFGAESDPAAHRRALAAVADAGGRVVLWTVNAEPVAMARVHGVLLGMSRIGPVYTPPQHRSRGYGAAVTAEAVRQAWRRGARDVVLFADDANPVSNAIYRRLGFLPVGENVQYAFTA</sequence>
<dbReference type="GO" id="GO:0016747">
    <property type="term" value="F:acyltransferase activity, transferring groups other than amino-acyl groups"/>
    <property type="evidence" value="ECO:0007669"/>
    <property type="project" value="InterPro"/>
</dbReference>